<dbReference type="GO" id="GO:0016740">
    <property type="term" value="F:transferase activity"/>
    <property type="evidence" value="ECO:0007669"/>
    <property type="project" value="UniProtKB-KW"/>
</dbReference>
<dbReference type="Gene3D" id="1.20.58.840">
    <property type="match status" value="1"/>
</dbReference>
<comment type="caution">
    <text evidence="2">The sequence shown here is derived from an EMBL/GenBank/DDBJ whole genome shotgun (WGS) entry which is preliminary data.</text>
</comment>
<dbReference type="InterPro" id="IPR011009">
    <property type="entry name" value="Kinase-like_dom_sf"/>
</dbReference>
<proteinExistence type="predicted"/>
<evidence type="ECO:0000259" key="1">
    <source>
        <dbReference type="Pfam" id="PF01636"/>
    </source>
</evidence>
<evidence type="ECO:0000313" key="3">
    <source>
        <dbReference type="Proteomes" id="UP001223978"/>
    </source>
</evidence>
<protein>
    <submittedName>
        <fullName evidence="2">Aminoglycoside phosphotransferase family protein</fullName>
        <ecNumber evidence="2">2.7.1.-</ecNumber>
    </submittedName>
</protein>
<gene>
    <name evidence="2" type="ORF">QIS96_13480</name>
</gene>
<feature type="domain" description="Aminoglycoside phosphotransferase" evidence="1">
    <location>
        <begin position="20"/>
        <end position="236"/>
    </location>
</feature>
<accession>A0ABT6S9L4</accession>
<reference evidence="2 3" key="1">
    <citation type="submission" date="2023-05" db="EMBL/GenBank/DDBJ databases">
        <title>Draft genome sequence of Streptomyces sp. B-S-A6 isolated from a cave soil in Thailand.</title>
        <authorList>
            <person name="Chamroensaksri N."/>
            <person name="Muangham S."/>
        </authorList>
    </citation>
    <scope>NUCLEOTIDE SEQUENCE [LARGE SCALE GENOMIC DNA]</scope>
    <source>
        <strain evidence="2 3">B-S-A6</strain>
    </source>
</reference>
<sequence length="332" mass="35802">MDQERVAEVFGLGPVSGPARVLRGGSSDRVWELRTTEGRWVVKTQASPEGWRRRHMWRAHALEQAAHGAGLPLPHPLAPPEPAVGFWSEIDGMHARVVRFVENARPVEGDSGVELVTLGAWLGRTLAAVEQLGLPGDLSDDESTPLHPITDWRAWIAEAGSFEVADTARELLPYVERATALVQRAEATCPAVLLCHRDMGPANVLHGPAGFTLIDWDHDHAGPAVPWWEAVHTAFRFAGGLDDATTSRPDVVRAVLDGHRAAGGVQGPADESAFAGLLRATLGFTAYTLWLSLGHRGGDALERARSAARFRAAAASLRRGLAALPEWTGLLR</sequence>
<dbReference type="SUPFAM" id="SSF56112">
    <property type="entry name" value="Protein kinase-like (PK-like)"/>
    <property type="match status" value="1"/>
</dbReference>
<keyword evidence="3" id="KW-1185">Reference proteome</keyword>
<dbReference type="Proteomes" id="UP001223978">
    <property type="component" value="Unassembled WGS sequence"/>
</dbReference>
<organism evidence="2 3">
    <name type="scientific">Streptomyces cavernicola</name>
    <dbReference type="NCBI Taxonomy" id="3043613"/>
    <lineage>
        <taxon>Bacteria</taxon>
        <taxon>Bacillati</taxon>
        <taxon>Actinomycetota</taxon>
        <taxon>Actinomycetes</taxon>
        <taxon>Kitasatosporales</taxon>
        <taxon>Streptomycetaceae</taxon>
        <taxon>Streptomyces</taxon>
    </lineage>
</organism>
<dbReference type="EC" id="2.7.1.-" evidence="2"/>
<dbReference type="EMBL" id="JASCIQ010000012">
    <property type="protein sequence ID" value="MDI3404825.1"/>
    <property type="molecule type" value="Genomic_DNA"/>
</dbReference>
<dbReference type="Gene3D" id="1.10.510.10">
    <property type="entry name" value="Transferase(Phosphotransferase) domain 1"/>
    <property type="match status" value="1"/>
</dbReference>
<dbReference type="InterPro" id="IPR002575">
    <property type="entry name" value="Aminoglycoside_PTrfase"/>
</dbReference>
<evidence type="ECO:0000313" key="2">
    <source>
        <dbReference type="EMBL" id="MDI3404825.1"/>
    </source>
</evidence>
<dbReference type="RefSeq" id="WP_282542770.1">
    <property type="nucleotide sequence ID" value="NZ_JASCIQ010000012.1"/>
</dbReference>
<keyword evidence="2" id="KW-0808">Transferase</keyword>
<name>A0ABT6S9L4_9ACTN</name>
<dbReference type="Pfam" id="PF01636">
    <property type="entry name" value="APH"/>
    <property type="match status" value="1"/>
</dbReference>